<dbReference type="EMBL" id="JAGQHR010000225">
    <property type="protein sequence ID" value="MCA9727739.1"/>
    <property type="molecule type" value="Genomic_DNA"/>
</dbReference>
<organism evidence="2 3">
    <name type="scientific">Eiseniibacteriota bacterium</name>
    <dbReference type="NCBI Taxonomy" id="2212470"/>
    <lineage>
        <taxon>Bacteria</taxon>
        <taxon>Candidatus Eiseniibacteriota</taxon>
    </lineage>
</organism>
<dbReference type="InterPro" id="IPR005025">
    <property type="entry name" value="FMN_Rdtase-like_dom"/>
</dbReference>
<dbReference type="InterPro" id="IPR050712">
    <property type="entry name" value="NAD(P)H-dep_reductase"/>
</dbReference>
<dbReference type="GO" id="GO:0010181">
    <property type="term" value="F:FMN binding"/>
    <property type="evidence" value="ECO:0007669"/>
    <property type="project" value="TreeGrafter"/>
</dbReference>
<dbReference type="GO" id="GO:0016491">
    <property type="term" value="F:oxidoreductase activity"/>
    <property type="evidence" value="ECO:0007669"/>
    <property type="project" value="InterPro"/>
</dbReference>
<dbReference type="AlphaFoldDB" id="A0A956RQL5"/>
<evidence type="ECO:0000313" key="3">
    <source>
        <dbReference type="Proteomes" id="UP000697710"/>
    </source>
</evidence>
<comment type="caution">
    <text evidence="2">The sequence shown here is derived from an EMBL/GenBank/DDBJ whole genome shotgun (WGS) entry which is preliminary data.</text>
</comment>
<feature type="domain" description="NADPH-dependent FMN reductase-like" evidence="1">
    <location>
        <begin position="8"/>
        <end position="147"/>
    </location>
</feature>
<protein>
    <submittedName>
        <fullName evidence="2">NAD(P)H-dependent oxidoreductase</fullName>
    </submittedName>
</protein>
<evidence type="ECO:0000313" key="2">
    <source>
        <dbReference type="EMBL" id="MCA9727739.1"/>
    </source>
</evidence>
<dbReference type="Gene3D" id="3.40.50.360">
    <property type="match status" value="1"/>
</dbReference>
<dbReference type="Pfam" id="PF03358">
    <property type="entry name" value="FMN_red"/>
    <property type="match status" value="1"/>
</dbReference>
<dbReference type="PANTHER" id="PTHR30543:SF21">
    <property type="entry name" value="NAD(P)H-DEPENDENT FMN REDUCTASE LOT6"/>
    <property type="match status" value="1"/>
</dbReference>
<sequence length="198" mass="21006">MEPLDKIRIAVVIGTRRPGNYTSMAARLVVDELERDADVAVEVFDPQNRTLPFPGEEPASADALALQKLIRESAGVVLATPEYHGSLPAMMKLILENLGFPSALTTKPVALLGVAAGAIGAIKSLEQLRSIGSHVGAIVLPGAVSVAGVQKAFDRDGTCLDPAVEKRVRSVATGLLGYLHRHVCPALTLERMVREPEA</sequence>
<proteinExistence type="predicted"/>
<name>A0A956RQL5_UNCEI</name>
<reference evidence="2" key="2">
    <citation type="journal article" date="2021" name="Microbiome">
        <title>Successional dynamics and alternative stable states in a saline activated sludge microbial community over 9 years.</title>
        <authorList>
            <person name="Wang Y."/>
            <person name="Ye J."/>
            <person name="Ju F."/>
            <person name="Liu L."/>
            <person name="Boyd J.A."/>
            <person name="Deng Y."/>
            <person name="Parks D.H."/>
            <person name="Jiang X."/>
            <person name="Yin X."/>
            <person name="Woodcroft B.J."/>
            <person name="Tyson G.W."/>
            <person name="Hugenholtz P."/>
            <person name="Polz M.F."/>
            <person name="Zhang T."/>
        </authorList>
    </citation>
    <scope>NUCLEOTIDE SEQUENCE</scope>
    <source>
        <strain evidence="2">HKST-UBA01</strain>
    </source>
</reference>
<gene>
    <name evidence="2" type="ORF">KC729_08645</name>
</gene>
<evidence type="ECO:0000259" key="1">
    <source>
        <dbReference type="Pfam" id="PF03358"/>
    </source>
</evidence>
<dbReference type="SUPFAM" id="SSF52218">
    <property type="entry name" value="Flavoproteins"/>
    <property type="match status" value="1"/>
</dbReference>
<dbReference type="Proteomes" id="UP000697710">
    <property type="component" value="Unassembled WGS sequence"/>
</dbReference>
<dbReference type="PANTHER" id="PTHR30543">
    <property type="entry name" value="CHROMATE REDUCTASE"/>
    <property type="match status" value="1"/>
</dbReference>
<accession>A0A956RQL5</accession>
<dbReference type="InterPro" id="IPR029039">
    <property type="entry name" value="Flavoprotein-like_sf"/>
</dbReference>
<dbReference type="GO" id="GO:0005829">
    <property type="term" value="C:cytosol"/>
    <property type="evidence" value="ECO:0007669"/>
    <property type="project" value="TreeGrafter"/>
</dbReference>
<reference evidence="2" key="1">
    <citation type="submission" date="2020-04" db="EMBL/GenBank/DDBJ databases">
        <authorList>
            <person name="Zhang T."/>
        </authorList>
    </citation>
    <scope>NUCLEOTIDE SEQUENCE</scope>
    <source>
        <strain evidence="2">HKST-UBA01</strain>
    </source>
</reference>